<protein>
    <recommendedName>
        <fullName evidence="5">LytR family transcriptional regulator</fullName>
    </recommendedName>
</protein>
<evidence type="ECO:0000313" key="3">
    <source>
        <dbReference type="EMBL" id="AZN30526.1"/>
    </source>
</evidence>
<proteinExistence type="predicted"/>
<gene>
    <name evidence="3" type="ORF">EJO69_09575</name>
</gene>
<organism evidence="3 4">
    <name type="scientific">Flaviflexus salsibiostraticola</name>
    <dbReference type="NCBI Taxonomy" id="1282737"/>
    <lineage>
        <taxon>Bacteria</taxon>
        <taxon>Bacillati</taxon>
        <taxon>Actinomycetota</taxon>
        <taxon>Actinomycetes</taxon>
        <taxon>Actinomycetales</taxon>
        <taxon>Actinomycetaceae</taxon>
        <taxon>Flaviflexus</taxon>
    </lineage>
</organism>
<evidence type="ECO:0000313" key="4">
    <source>
        <dbReference type="Proteomes" id="UP000270021"/>
    </source>
</evidence>
<dbReference type="RefSeq" id="WP_126041341.1">
    <property type="nucleotide sequence ID" value="NZ_CP034438.1"/>
</dbReference>
<keyword evidence="2" id="KW-1133">Transmembrane helix</keyword>
<keyword evidence="2" id="KW-0812">Transmembrane</keyword>
<dbReference type="EMBL" id="CP034438">
    <property type="protein sequence ID" value="AZN30526.1"/>
    <property type="molecule type" value="Genomic_DNA"/>
</dbReference>
<evidence type="ECO:0000256" key="2">
    <source>
        <dbReference type="SAM" id="Phobius"/>
    </source>
</evidence>
<dbReference type="AlphaFoldDB" id="A0A3Q8WW44"/>
<feature type="compositionally biased region" description="Acidic residues" evidence="1">
    <location>
        <begin position="88"/>
        <end position="117"/>
    </location>
</feature>
<feature type="region of interest" description="Disordered" evidence="1">
    <location>
        <begin position="63"/>
        <end position="122"/>
    </location>
</feature>
<feature type="compositionally biased region" description="Polar residues" evidence="1">
    <location>
        <begin position="63"/>
        <end position="73"/>
    </location>
</feature>
<feature type="transmembrane region" description="Helical" evidence="2">
    <location>
        <begin position="27"/>
        <end position="50"/>
    </location>
</feature>
<name>A0A3Q8WW44_9ACTO</name>
<accession>A0A3Q8WW44</accession>
<keyword evidence="4" id="KW-1185">Reference proteome</keyword>
<evidence type="ECO:0000256" key="1">
    <source>
        <dbReference type="SAM" id="MobiDB-lite"/>
    </source>
</evidence>
<dbReference type="KEGG" id="fsl:EJO69_09575"/>
<evidence type="ECO:0008006" key="5">
    <source>
        <dbReference type="Google" id="ProtNLM"/>
    </source>
</evidence>
<reference evidence="3 4" key="1">
    <citation type="submission" date="2018-12" db="EMBL/GenBank/DDBJ databases">
        <title>Complete genome sequence of Flaviflexus salsibiostraticola KCTC 33148.</title>
        <authorList>
            <person name="Bae J.-W."/>
        </authorList>
    </citation>
    <scope>NUCLEOTIDE SEQUENCE [LARGE SCALE GENOMIC DNA]</scope>
    <source>
        <strain evidence="3 4">KCTC 33148</strain>
    </source>
</reference>
<sequence length="210" mass="22335">MEQYPRDEFDELADARRLRGSHRRRPHWLATIAPLLAAVILAPLAGWGIVEIMSQDGVANPFATQSAEQSATPEPTDEATTDSTESVEATEPESEPTDEPTEEPADEQTEPTEEPIETDPPISGVVYDASIELLDGGGAAQSAESALLTAGFTGIASGDFAGTNPAQSAIFFSSPDLYTTAQNIARILNIDYWAENAAMTGGSDIVIIVR</sequence>
<dbReference type="Proteomes" id="UP000270021">
    <property type="component" value="Chromosome"/>
</dbReference>
<keyword evidence="2" id="KW-0472">Membrane</keyword>
<dbReference type="OrthoDB" id="5147502at2"/>